<dbReference type="EMBL" id="FOXS01000008">
    <property type="protein sequence ID" value="SFQ80375.1"/>
    <property type="molecule type" value="Genomic_DNA"/>
</dbReference>
<dbReference type="STRING" id="1227077.SAMN04515668_4573"/>
<sequence length="302" mass="34900">MRRFTTIGEFHAFLQLPPPEHPLLSVVDVGTLPPREGEEPTSMVFDFYSIGVKRLHNVRGQYGQHPFDFNEGVLSFMAPNQVFSLAVADPAQKIEKSGWVVYLHPDFIWNTPLAKTIPQYDFWDYSLKESLFLSSKEEATILSIIFAMQQEYVSNIDRFSKPIIVSHLESLLQYADRFYHRQFLTREKANHEVLERVETLLHDYFNRDNVLETGLPTVQYVAECLHLSPKYLSNLLRMVTGQNTQQHIHARLIAKAKEKLSTTTLTVSEIAYQLGFEHVPSFSKLFKTKTNLSPQEFRASFN</sequence>
<proteinExistence type="predicted"/>
<evidence type="ECO:0000256" key="1">
    <source>
        <dbReference type="ARBA" id="ARBA00023015"/>
    </source>
</evidence>
<name>A0A1I6BHG0_HYMAR</name>
<dbReference type="PANTHER" id="PTHR43280:SF32">
    <property type="entry name" value="TRANSCRIPTIONAL REGULATORY PROTEIN"/>
    <property type="match status" value="1"/>
</dbReference>
<dbReference type="OrthoDB" id="643086at2"/>
<evidence type="ECO:0000256" key="3">
    <source>
        <dbReference type="ARBA" id="ARBA00023163"/>
    </source>
</evidence>
<dbReference type="InterPro" id="IPR018060">
    <property type="entry name" value="HTH_AraC"/>
</dbReference>
<accession>A0A1I6BHG0</accession>
<evidence type="ECO:0000256" key="2">
    <source>
        <dbReference type="ARBA" id="ARBA00023125"/>
    </source>
</evidence>
<reference evidence="6" key="1">
    <citation type="submission" date="2016-10" db="EMBL/GenBank/DDBJ databases">
        <authorList>
            <person name="Varghese N."/>
            <person name="Submissions S."/>
        </authorList>
    </citation>
    <scope>NUCLEOTIDE SEQUENCE [LARGE SCALE GENOMIC DNA]</scope>
    <source>
        <strain evidence="6">OR362-8,ATCC BAA-1266,JCM 13504</strain>
    </source>
</reference>
<dbReference type="InterPro" id="IPR020449">
    <property type="entry name" value="Tscrpt_reg_AraC-type_HTH"/>
</dbReference>
<evidence type="ECO:0000313" key="6">
    <source>
        <dbReference type="Proteomes" id="UP000199029"/>
    </source>
</evidence>
<dbReference type="InterPro" id="IPR009057">
    <property type="entry name" value="Homeodomain-like_sf"/>
</dbReference>
<dbReference type="Gene3D" id="1.10.10.60">
    <property type="entry name" value="Homeodomain-like"/>
    <property type="match status" value="1"/>
</dbReference>
<keyword evidence="3" id="KW-0804">Transcription</keyword>
<dbReference type="PRINTS" id="PR00032">
    <property type="entry name" value="HTHARAC"/>
</dbReference>
<dbReference type="PROSITE" id="PS01124">
    <property type="entry name" value="HTH_ARAC_FAMILY_2"/>
    <property type="match status" value="1"/>
</dbReference>
<gene>
    <name evidence="5" type="ORF">SAMN04515668_4573</name>
</gene>
<dbReference type="SUPFAM" id="SSF46689">
    <property type="entry name" value="Homeodomain-like"/>
    <property type="match status" value="1"/>
</dbReference>
<keyword evidence="6" id="KW-1185">Reference proteome</keyword>
<dbReference type="AlphaFoldDB" id="A0A1I6BHG0"/>
<evidence type="ECO:0000259" key="4">
    <source>
        <dbReference type="PROSITE" id="PS01124"/>
    </source>
</evidence>
<evidence type="ECO:0000313" key="5">
    <source>
        <dbReference type="EMBL" id="SFQ80375.1"/>
    </source>
</evidence>
<dbReference type="GO" id="GO:0043565">
    <property type="term" value="F:sequence-specific DNA binding"/>
    <property type="evidence" value="ECO:0007669"/>
    <property type="project" value="InterPro"/>
</dbReference>
<protein>
    <submittedName>
        <fullName evidence="5">AraC-type DNA-binding protein</fullName>
    </submittedName>
</protein>
<dbReference type="RefSeq" id="WP_092678607.1">
    <property type="nucleotide sequence ID" value="NZ_FOXS01000008.1"/>
</dbReference>
<keyword evidence="1" id="KW-0805">Transcription regulation</keyword>
<keyword evidence="2 5" id="KW-0238">DNA-binding</keyword>
<dbReference type="PANTHER" id="PTHR43280">
    <property type="entry name" value="ARAC-FAMILY TRANSCRIPTIONAL REGULATOR"/>
    <property type="match status" value="1"/>
</dbReference>
<dbReference type="GO" id="GO:0003700">
    <property type="term" value="F:DNA-binding transcription factor activity"/>
    <property type="evidence" value="ECO:0007669"/>
    <property type="project" value="InterPro"/>
</dbReference>
<dbReference type="SMART" id="SM00342">
    <property type="entry name" value="HTH_ARAC"/>
    <property type="match status" value="1"/>
</dbReference>
<dbReference type="Pfam" id="PF12833">
    <property type="entry name" value="HTH_18"/>
    <property type="match status" value="1"/>
</dbReference>
<dbReference type="Proteomes" id="UP000199029">
    <property type="component" value="Unassembled WGS sequence"/>
</dbReference>
<feature type="domain" description="HTH araC/xylS-type" evidence="4">
    <location>
        <begin position="195"/>
        <end position="300"/>
    </location>
</feature>
<organism evidence="5 6">
    <name type="scientific">Hymenobacter arizonensis</name>
    <name type="common">Siccationidurans arizonensis</name>
    <dbReference type="NCBI Taxonomy" id="1227077"/>
    <lineage>
        <taxon>Bacteria</taxon>
        <taxon>Pseudomonadati</taxon>
        <taxon>Bacteroidota</taxon>
        <taxon>Cytophagia</taxon>
        <taxon>Cytophagales</taxon>
        <taxon>Hymenobacteraceae</taxon>
        <taxon>Hymenobacter</taxon>
    </lineage>
</organism>